<evidence type="ECO:0000313" key="2">
    <source>
        <dbReference type="Proteomes" id="UP000240381"/>
    </source>
</evidence>
<sequence length="65" mass="7726">MVRVVFEPDYNESYLMPSSSVCENNWITTHLLFNLRRNLNEFCVVRMDETQTKLLRKAVNCNPNM</sequence>
<comment type="caution">
    <text evidence="1">The sequence shown here is derived from an EMBL/GenBank/DDBJ whole genome shotgun (WGS) entry which is preliminary data.</text>
</comment>
<dbReference type="EMBL" id="NEXM01000032">
    <property type="protein sequence ID" value="PSN98434.1"/>
    <property type="molecule type" value="Genomic_DNA"/>
</dbReference>
<reference evidence="1 2" key="1">
    <citation type="submission" date="2017-04" db="EMBL/GenBank/DDBJ databases">
        <title>Novel microbial lineages endemic to geothermal iron-oxide mats fill important gaps in the evolutionary history of Archaea.</title>
        <authorList>
            <person name="Jay Z.J."/>
            <person name="Beam J.P."/>
            <person name="Dlakic M."/>
            <person name="Rusch D.B."/>
            <person name="Kozubal M.A."/>
            <person name="Inskeep W.P."/>
        </authorList>
    </citation>
    <scope>NUCLEOTIDE SEQUENCE [LARGE SCALE GENOMIC DNA]</scope>
    <source>
        <strain evidence="1">ECH_B_SAG-F08</strain>
    </source>
</reference>
<proteinExistence type="predicted"/>
<dbReference type="Proteomes" id="UP000240381">
    <property type="component" value="Unassembled WGS sequence"/>
</dbReference>
<dbReference type="AlphaFoldDB" id="A0A2R6BIG2"/>
<evidence type="ECO:0000313" key="1">
    <source>
        <dbReference type="EMBL" id="PSN98434.1"/>
    </source>
</evidence>
<name>A0A2R6BIG2_9ARCH</name>
<accession>A0A2R6BIG2</accession>
<organism evidence="1 2">
    <name type="scientific">Candidatus Marsarchaeota G2 archaeon ECH_B_SAG-F08</name>
    <dbReference type="NCBI Taxonomy" id="1978165"/>
    <lineage>
        <taxon>Archaea</taxon>
        <taxon>Candidatus Marsarchaeota</taxon>
        <taxon>Candidatus Marsarchaeota group 2</taxon>
    </lineage>
</organism>
<protein>
    <submittedName>
        <fullName evidence="1">Uncharacterized protein</fullName>
    </submittedName>
</protein>
<gene>
    <name evidence="1" type="ORF">B9Q11_02260</name>
</gene>